<dbReference type="SUPFAM" id="SSF55811">
    <property type="entry name" value="Nudix"/>
    <property type="match status" value="1"/>
</dbReference>
<dbReference type="RefSeq" id="WP_173080912.1">
    <property type="nucleotide sequence ID" value="NZ_BLTE01000001.1"/>
</dbReference>
<evidence type="ECO:0000313" key="1">
    <source>
        <dbReference type="EMBL" id="GFK92656.1"/>
    </source>
</evidence>
<protein>
    <recommendedName>
        <fullName evidence="3">Nudix hydrolase domain-containing protein</fullName>
    </recommendedName>
</protein>
<dbReference type="AlphaFoldDB" id="A0A6V8LS91"/>
<sequence length="238" mass="25664">MYVTHPVPADLRILDDAPVPAPDPDLLARTDALWECERLERPGLHDGRIFSLAGMEGGTLHGFAAPYRWHVARCREPKRFAALPVRSLAVTGLVTASGHLFFGLRKTSLAIEGGLWETVPAGTLHLGRKEEDGALSWRDLFLEELREELGVSAPAASLRPVALVEDTVTGIWELGVAVDLQADHRDVLGAWAMLETTEHSELAAVPLADVPRFVRERGPSLVGACPHLAAAAGFAPAL</sequence>
<accession>A0A6V8LS91</accession>
<name>A0A6V8LS91_9BACT</name>
<reference evidence="1 2" key="2">
    <citation type="submission" date="2020-05" db="EMBL/GenBank/DDBJ databases">
        <title>Draft genome sequence of Desulfovibrio sp. strainFSS-1.</title>
        <authorList>
            <person name="Shimoshige H."/>
            <person name="Kobayashi H."/>
            <person name="Maekawa T."/>
        </authorList>
    </citation>
    <scope>NUCLEOTIDE SEQUENCE [LARGE SCALE GENOMIC DNA]</scope>
    <source>
        <strain evidence="1 2">SIID29052-01</strain>
    </source>
</reference>
<gene>
    <name evidence="1" type="ORF">NNJEOMEG_00481</name>
</gene>
<keyword evidence="2" id="KW-1185">Reference proteome</keyword>
<comment type="caution">
    <text evidence="1">The sequence shown here is derived from an EMBL/GenBank/DDBJ whole genome shotgun (WGS) entry which is preliminary data.</text>
</comment>
<organism evidence="1 2">
    <name type="scientific">Fundidesulfovibrio magnetotacticus</name>
    <dbReference type="NCBI Taxonomy" id="2730080"/>
    <lineage>
        <taxon>Bacteria</taxon>
        <taxon>Pseudomonadati</taxon>
        <taxon>Thermodesulfobacteriota</taxon>
        <taxon>Desulfovibrionia</taxon>
        <taxon>Desulfovibrionales</taxon>
        <taxon>Desulfovibrionaceae</taxon>
        <taxon>Fundidesulfovibrio</taxon>
    </lineage>
</organism>
<dbReference type="Gene3D" id="3.90.79.10">
    <property type="entry name" value="Nucleoside Triphosphate Pyrophosphohydrolase"/>
    <property type="match status" value="1"/>
</dbReference>
<dbReference type="EMBL" id="BLTE01000001">
    <property type="protein sequence ID" value="GFK92656.1"/>
    <property type="molecule type" value="Genomic_DNA"/>
</dbReference>
<dbReference type="Proteomes" id="UP000494245">
    <property type="component" value="Unassembled WGS sequence"/>
</dbReference>
<reference evidence="1 2" key="1">
    <citation type="submission" date="2020-04" db="EMBL/GenBank/DDBJ databases">
        <authorList>
            <consortium name="Desulfovibrio sp. FSS-1 genome sequencing consortium"/>
            <person name="Shimoshige H."/>
            <person name="Kobayashi H."/>
            <person name="Maekawa T."/>
        </authorList>
    </citation>
    <scope>NUCLEOTIDE SEQUENCE [LARGE SCALE GENOMIC DNA]</scope>
    <source>
        <strain evidence="1 2">SIID29052-01</strain>
    </source>
</reference>
<dbReference type="InterPro" id="IPR015797">
    <property type="entry name" value="NUDIX_hydrolase-like_dom_sf"/>
</dbReference>
<evidence type="ECO:0008006" key="3">
    <source>
        <dbReference type="Google" id="ProtNLM"/>
    </source>
</evidence>
<evidence type="ECO:0000313" key="2">
    <source>
        <dbReference type="Proteomes" id="UP000494245"/>
    </source>
</evidence>
<proteinExistence type="predicted"/>